<organism evidence="4 5">
    <name type="scientific">Goekera deserti</name>
    <dbReference type="NCBI Taxonomy" id="2497753"/>
    <lineage>
        <taxon>Bacteria</taxon>
        <taxon>Bacillati</taxon>
        <taxon>Actinomycetota</taxon>
        <taxon>Actinomycetes</taxon>
        <taxon>Geodermatophilales</taxon>
        <taxon>Geodermatophilaceae</taxon>
        <taxon>Goekera</taxon>
    </lineage>
</organism>
<dbReference type="PANTHER" id="PTHR10900:SF77">
    <property type="entry name" value="FI19380P1"/>
    <property type="match status" value="1"/>
</dbReference>
<dbReference type="EMBL" id="JAAGWK010000005">
    <property type="protein sequence ID" value="NEL53041.1"/>
    <property type="molecule type" value="Genomic_DNA"/>
</dbReference>
<dbReference type="AlphaFoldDB" id="A0A7K3W9A1"/>
<dbReference type="InterPro" id="IPR050904">
    <property type="entry name" value="Adhesion/Biosynth-related"/>
</dbReference>
<keyword evidence="5" id="KW-1185">Reference proteome</keyword>
<dbReference type="SMART" id="SM00554">
    <property type="entry name" value="FAS1"/>
    <property type="match status" value="1"/>
</dbReference>
<evidence type="ECO:0000313" key="5">
    <source>
        <dbReference type="Proteomes" id="UP000470470"/>
    </source>
</evidence>
<evidence type="ECO:0000256" key="1">
    <source>
        <dbReference type="SAM" id="MobiDB-lite"/>
    </source>
</evidence>
<reference evidence="4 5" key="1">
    <citation type="submission" date="2020-02" db="EMBL/GenBank/DDBJ databases">
        <title>The whole genome sequence of CPCC 205119.</title>
        <authorList>
            <person name="Jiang Z."/>
        </authorList>
    </citation>
    <scope>NUCLEOTIDE SEQUENCE [LARGE SCALE GENOMIC DNA]</scope>
    <source>
        <strain evidence="4 5">CPCC 205119</strain>
    </source>
</reference>
<dbReference type="Gene3D" id="2.30.180.10">
    <property type="entry name" value="FAS1 domain"/>
    <property type="match status" value="1"/>
</dbReference>
<dbReference type="PANTHER" id="PTHR10900">
    <property type="entry name" value="PERIOSTIN-RELATED"/>
    <property type="match status" value="1"/>
</dbReference>
<protein>
    <submittedName>
        <fullName evidence="4">Fasciclin domain-containing protein</fullName>
    </submittedName>
</protein>
<dbReference type="SUPFAM" id="SSF82153">
    <property type="entry name" value="FAS1 domain"/>
    <property type="match status" value="1"/>
</dbReference>
<name>A0A7K3W9A1_9ACTN</name>
<evidence type="ECO:0000259" key="3">
    <source>
        <dbReference type="PROSITE" id="PS50213"/>
    </source>
</evidence>
<dbReference type="PROSITE" id="PS50213">
    <property type="entry name" value="FAS1"/>
    <property type="match status" value="1"/>
</dbReference>
<feature type="domain" description="FAS1" evidence="3">
    <location>
        <begin position="78"/>
        <end position="215"/>
    </location>
</feature>
<dbReference type="GO" id="GO:0007155">
    <property type="term" value="P:cell adhesion"/>
    <property type="evidence" value="ECO:0007669"/>
    <property type="project" value="TreeGrafter"/>
</dbReference>
<dbReference type="Pfam" id="PF02469">
    <property type="entry name" value="Fasciclin"/>
    <property type="match status" value="1"/>
</dbReference>
<evidence type="ECO:0000256" key="2">
    <source>
        <dbReference type="SAM" id="SignalP"/>
    </source>
</evidence>
<feature type="compositionally biased region" description="Low complexity" evidence="1">
    <location>
        <begin position="22"/>
        <end position="57"/>
    </location>
</feature>
<feature type="chain" id="PRO_5039139194" evidence="2">
    <location>
        <begin position="22"/>
        <end position="219"/>
    </location>
</feature>
<dbReference type="Proteomes" id="UP000470470">
    <property type="component" value="Unassembled WGS sequence"/>
</dbReference>
<feature type="signal peptide" evidence="2">
    <location>
        <begin position="1"/>
        <end position="21"/>
    </location>
</feature>
<dbReference type="GO" id="GO:0030198">
    <property type="term" value="P:extracellular matrix organization"/>
    <property type="evidence" value="ECO:0007669"/>
    <property type="project" value="TreeGrafter"/>
</dbReference>
<dbReference type="GO" id="GO:0031012">
    <property type="term" value="C:extracellular matrix"/>
    <property type="evidence" value="ECO:0007669"/>
    <property type="project" value="TreeGrafter"/>
</dbReference>
<accession>A0A7K3W9A1</accession>
<gene>
    <name evidence="4" type="ORF">G1H19_03300</name>
</gene>
<dbReference type="GO" id="GO:0050839">
    <property type="term" value="F:cell adhesion molecule binding"/>
    <property type="evidence" value="ECO:0007669"/>
    <property type="project" value="TreeGrafter"/>
</dbReference>
<dbReference type="GO" id="GO:0005615">
    <property type="term" value="C:extracellular space"/>
    <property type="evidence" value="ECO:0007669"/>
    <property type="project" value="TreeGrafter"/>
</dbReference>
<evidence type="ECO:0000313" key="4">
    <source>
        <dbReference type="EMBL" id="NEL53041.1"/>
    </source>
</evidence>
<comment type="caution">
    <text evidence="4">The sequence shown here is derived from an EMBL/GenBank/DDBJ whole genome shotgun (WGS) entry which is preliminary data.</text>
</comment>
<feature type="region of interest" description="Disordered" evidence="1">
    <location>
        <begin position="22"/>
        <end position="59"/>
    </location>
</feature>
<sequence length="219" mass="21092">MTRSAALAGAAALALTLSACGSDDSDTAAESTSAGTSSSSSSAAATTTEAAPAADAPFGPGCASVPTTGAGSFDGMSADPVGTAAGNNPLLSTLVTAVTAADLGDTLNTLSAATVLAPVNDAFAAIPQDALQATLADVPGLTKILTHHVIPERLSPEQLAGTFTTAAGDEVTITGSGENFSIDAAGTLLGTSPATVICGNVQTANATVYIIDQVLKPAA</sequence>
<dbReference type="InterPro" id="IPR036378">
    <property type="entry name" value="FAS1_dom_sf"/>
</dbReference>
<dbReference type="PROSITE" id="PS51257">
    <property type="entry name" value="PROKAR_LIPOPROTEIN"/>
    <property type="match status" value="1"/>
</dbReference>
<proteinExistence type="predicted"/>
<dbReference type="InterPro" id="IPR000782">
    <property type="entry name" value="FAS1_domain"/>
</dbReference>
<keyword evidence="2" id="KW-0732">Signal</keyword>